<evidence type="ECO:0000259" key="1">
    <source>
        <dbReference type="Pfam" id="PF18765"/>
    </source>
</evidence>
<dbReference type="GeneID" id="93263430"/>
<dbReference type="InterPro" id="IPR010235">
    <property type="entry name" value="HepT"/>
</dbReference>
<dbReference type="InterPro" id="IPR043519">
    <property type="entry name" value="NT_sf"/>
</dbReference>
<gene>
    <name evidence="2" type="ORF">NCTC10529_00204</name>
</gene>
<protein>
    <submittedName>
        <fullName evidence="2">Predicted nucleotidyltransferases</fullName>
    </submittedName>
</protein>
<feature type="domain" description="Polymerase beta nucleotidyltransferase" evidence="1">
    <location>
        <begin position="149"/>
        <end position="215"/>
    </location>
</feature>
<dbReference type="Gene3D" id="1.20.120.330">
    <property type="entry name" value="Nucleotidyltransferases domain 2"/>
    <property type="match status" value="1"/>
</dbReference>
<dbReference type="EMBL" id="LS483426">
    <property type="protein sequence ID" value="SQH24055.1"/>
    <property type="molecule type" value="Genomic_DNA"/>
</dbReference>
<evidence type="ECO:0000313" key="3">
    <source>
        <dbReference type="Proteomes" id="UP000248598"/>
    </source>
</evidence>
<dbReference type="SUPFAM" id="SSF81301">
    <property type="entry name" value="Nucleotidyltransferase"/>
    <property type="match status" value="1"/>
</dbReference>
<dbReference type="Proteomes" id="UP000248598">
    <property type="component" value="Chromosome 1"/>
</dbReference>
<reference evidence="2 3" key="1">
    <citation type="submission" date="2018-06" db="EMBL/GenBank/DDBJ databases">
        <authorList>
            <consortium name="Pathogen Informatics"/>
            <person name="Doyle S."/>
        </authorList>
    </citation>
    <scope>NUCLEOTIDE SEQUENCE [LARGE SCALE GENOMIC DNA]</scope>
    <source>
        <strain evidence="2 3">NCTC10529</strain>
    </source>
</reference>
<dbReference type="NCBIfam" id="TIGR01987">
    <property type="entry name" value="HI0074"/>
    <property type="match status" value="1"/>
</dbReference>
<organism evidence="2 3">
    <name type="scientific">Kingella kingae</name>
    <dbReference type="NCBI Taxonomy" id="504"/>
    <lineage>
        <taxon>Bacteria</taxon>
        <taxon>Pseudomonadati</taxon>
        <taxon>Pseudomonadota</taxon>
        <taxon>Betaproteobacteria</taxon>
        <taxon>Neisseriales</taxon>
        <taxon>Neisseriaceae</taxon>
        <taxon>Kingella</taxon>
    </lineage>
</organism>
<evidence type="ECO:0000313" key="2">
    <source>
        <dbReference type="EMBL" id="SQH24055.1"/>
    </source>
</evidence>
<dbReference type="Pfam" id="PF08780">
    <property type="entry name" value="NTase_sub_bind"/>
    <property type="match status" value="1"/>
</dbReference>
<name>A0AAX2J1G5_KINKI</name>
<dbReference type="InterPro" id="IPR041633">
    <property type="entry name" value="Polbeta"/>
</dbReference>
<dbReference type="Pfam" id="PF18765">
    <property type="entry name" value="Polbeta"/>
    <property type="match status" value="1"/>
</dbReference>
<dbReference type="SUPFAM" id="SSF81593">
    <property type="entry name" value="Nucleotidyltransferase substrate binding subunit/domain"/>
    <property type="match status" value="1"/>
</dbReference>
<accession>A0AAX2J1G5</accession>
<dbReference type="Gene3D" id="3.30.460.10">
    <property type="entry name" value="Beta Polymerase, domain 2"/>
    <property type="match status" value="1"/>
</dbReference>
<proteinExistence type="predicted"/>
<dbReference type="AlphaFoldDB" id="A0AAX2J1G5"/>
<dbReference type="RefSeq" id="WP_003788254.1">
    <property type="nucleotide sequence ID" value="NZ_CP091518.1"/>
</dbReference>
<dbReference type="CDD" id="cd05403">
    <property type="entry name" value="NT_KNTase_like"/>
    <property type="match status" value="1"/>
</dbReference>
<sequence>MAELSIQLFSDIVTRLQEGWQRYLQDTSDTQIRDGLIQRFEFTYEISHKILKRYLENTSADPTQFDLMSFQDIIRTANEQNLLLGNWADWKQYRDMRARTSHTYDEETAIAVVQGIEKFLAEAQFFSIKITRKIMPVELNISPDKWQIVQTILQQHISQRTVWAFGSRVNGKAKPYSDLDLAVLGDMSLSSAEHADLVDDFSESDLPWKVDLVDWCLIGDEFRAIVAARYFVVQAA</sequence>